<dbReference type="Gene3D" id="3.40.50.1010">
    <property type="entry name" value="5'-nuclease"/>
    <property type="match status" value="1"/>
</dbReference>
<feature type="domain" description="PIN" evidence="1">
    <location>
        <begin position="3"/>
        <end position="118"/>
    </location>
</feature>
<protein>
    <submittedName>
        <fullName evidence="2">VapC toxin family PIN domain ribonuclease</fullName>
    </submittedName>
</protein>
<dbReference type="InterPro" id="IPR002716">
    <property type="entry name" value="PIN_dom"/>
</dbReference>
<evidence type="ECO:0000313" key="2">
    <source>
        <dbReference type="EMBL" id="PPQ39498.1"/>
    </source>
</evidence>
<dbReference type="OrthoDB" id="163436at2"/>
<name>A0A2S6NNU9_RHOGL</name>
<sequence length="141" mass="15188">MSIALDTKILAYAEGVNGAERRAQAVRILQDLTGETIVIPAQALGELFTLLVRKAQRPAADARAAVLGWHDAFPVADTSSSVLLDAMELAVSHRFALWDAIVLAVAAASGCRWLLSEDMQDGFTWRGVTIRNPFVGSPRAE</sequence>
<reference evidence="2 3" key="1">
    <citation type="journal article" date="2018" name="Arch. Microbiol.">
        <title>New insights into the metabolic potential of the phototrophic purple bacterium Rhodopila globiformis DSM 161(T) from its draft genome sequence and evidence for a vanadium-dependent nitrogenase.</title>
        <authorList>
            <person name="Imhoff J.F."/>
            <person name="Rahn T."/>
            <person name="Kunzel S."/>
            <person name="Neulinger S.C."/>
        </authorList>
    </citation>
    <scope>NUCLEOTIDE SEQUENCE [LARGE SCALE GENOMIC DNA]</scope>
    <source>
        <strain evidence="2 3">DSM 161</strain>
    </source>
</reference>
<evidence type="ECO:0000313" key="3">
    <source>
        <dbReference type="Proteomes" id="UP000239724"/>
    </source>
</evidence>
<dbReference type="InterPro" id="IPR029060">
    <property type="entry name" value="PIN-like_dom_sf"/>
</dbReference>
<keyword evidence="3" id="KW-1185">Reference proteome</keyword>
<dbReference type="EMBL" id="NHRY01000033">
    <property type="protein sequence ID" value="PPQ39498.1"/>
    <property type="molecule type" value="Genomic_DNA"/>
</dbReference>
<dbReference type="CDD" id="cd18692">
    <property type="entry name" value="PIN_VapC-like"/>
    <property type="match status" value="1"/>
</dbReference>
<dbReference type="Pfam" id="PF01850">
    <property type="entry name" value="PIN"/>
    <property type="match status" value="1"/>
</dbReference>
<comment type="caution">
    <text evidence="2">The sequence shown here is derived from an EMBL/GenBank/DDBJ whole genome shotgun (WGS) entry which is preliminary data.</text>
</comment>
<gene>
    <name evidence="2" type="ORF">CCS01_01320</name>
</gene>
<accession>A0A2S6NNU9</accession>
<dbReference type="Proteomes" id="UP000239724">
    <property type="component" value="Unassembled WGS sequence"/>
</dbReference>
<dbReference type="AlphaFoldDB" id="A0A2S6NNU9"/>
<dbReference type="SUPFAM" id="SSF88723">
    <property type="entry name" value="PIN domain-like"/>
    <property type="match status" value="1"/>
</dbReference>
<proteinExistence type="predicted"/>
<dbReference type="RefSeq" id="WP_104517037.1">
    <property type="nucleotide sequence ID" value="NZ_NHRY01000033.1"/>
</dbReference>
<evidence type="ECO:0000259" key="1">
    <source>
        <dbReference type="Pfam" id="PF01850"/>
    </source>
</evidence>
<organism evidence="2 3">
    <name type="scientific">Rhodopila globiformis</name>
    <name type="common">Rhodopseudomonas globiformis</name>
    <dbReference type="NCBI Taxonomy" id="1071"/>
    <lineage>
        <taxon>Bacteria</taxon>
        <taxon>Pseudomonadati</taxon>
        <taxon>Pseudomonadota</taxon>
        <taxon>Alphaproteobacteria</taxon>
        <taxon>Acetobacterales</taxon>
        <taxon>Acetobacteraceae</taxon>
        <taxon>Rhodopila</taxon>
    </lineage>
</organism>